<evidence type="ECO:0000256" key="1">
    <source>
        <dbReference type="ARBA" id="ARBA00001946"/>
    </source>
</evidence>
<dbReference type="GO" id="GO:0016114">
    <property type="term" value="P:terpenoid biosynthetic process"/>
    <property type="evidence" value="ECO:0007669"/>
    <property type="project" value="UniProtKB-ARBA"/>
</dbReference>
<organism evidence="8 9">
    <name type="scientific">Mucisphaera calidilacus</name>
    <dbReference type="NCBI Taxonomy" id="2527982"/>
    <lineage>
        <taxon>Bacteria</taxon>
        <taxon>Pseudomonadati</taxon>
        <taxon>Planctomycetota</taxon>
        <taxon>Phycisphaerae</taxon>
        <taxon>Phycisphaerales</taxon>
        <taxon>Phycisphaeraceae</taxon>
        <taxon>Mucisphaera</taxon>
    </lineage>
</organism>
<dbReference type="EC" id="2.5.1.10" evidence="8"/>
<evidence type="ECO:0000256" key="3">
    <source>
        <dbReference type="ARBA" id="ARBA00022679"/>
    </source>
</evidence>
<evidence type="ECO:0000256" key="7">
    <source>
        <dbReference type="RuleBase" id="RU004466"/>
    </source>
</evidence>
<dbReference type="PANTHER" id="PTHR43281:SF1">
    <property type="entry name" value="FARNESYL DIPHOSPHATE SYNTHASE"/>
    <property type="match status" value="1"/>
</dbReference>
<dbReference type="SFLD" id="SFLDG01017">
    <property type="entry name" value="Polyprenyl_Transferase_Like"/>
    <property type="match status" value="1"/>
</dbReference>
<keyword evidence="4" id="KW-0479">Metal-binding</keyword>
<dbReference type="InterPro" id="IPR000092">
    <property type="entry name" value="Polyprenyl_synt"/>
</dbReference>
<keyword evidence="5" id="KW-0460">Magnesium</keyword>
<dbReference type="NCBIfam" id="NF045485">
    <property type="entry name" value="FPPsyn"/>
    <property type="match status" value="1"/>
</dbReference>
<dbReference type="Pfam" id="PF00348">
    <property type="entry name" value="polyprenyl_synt"/>
    <property type="match status" value="1"/>
</dbReference>
<sequence>MSNTEAPVSVDLETLMAPTAKVEQFMAEFLANRPFPINLRDAIGYALLGGGKRLRPLLVILSCEATGGKVDTCLPAAAAIEMVHAFSLVHDDLPAMDDDDLRRGRPTLHRHTSEPMAILAGDALLALAFEVLACRLTDAHVLSTICRELSIAANNMVAGQVYDTLPQFDEGLSDREKLEVIHEHKTGALLRASCRMGAVCGGADAAQLDAITRYADRIGLMFQIVDDLLDVTGCSEEMGKATGKDLDAGKLTYPGVLGVDKSRTEVERLRGEALAALEDFGDRANPLRDLCEYMAVRTS</sequence>
<evidence type="ECO:0000256" key="4">
    <source>
        <dbReference type="ARBA" id="ARBA00022723"/>
    </source>
</evidence>
<dbReference type="Gene3D" id="1.10.600.10">
    <property type="entry name" value="Farnesyl Diphosphate Synthase"/>
    <property type="match status" value="1"/>
</dbReference>
<gene>
    <name evidence="8" type="ORF">Pan265_22390</name>
</gene>
<reference evidence="8 9" key="1">
    <citation type="submission" date="2019-02" db="EMBL/GenBank/DDBJ databases">
        <title>Deep-cultivation of Planctomycetes and their phenomic and genomic characterization uncovers novel biology.</title>
        <authorList>
            <person name="Wiegand S."/>
            <person name="Jogler M."/>
            <person name="Boedeker C."/>
            <person name="Pinto D."/>
            <person name="Vollmers J."/>
            <person name="Rivas-Marin E."/>
            <person name="Kohn T."/>
            <person name="Peeters S.H."/>
            <person name="Heuer A."/>
            <person name="Rast P."/>
            <person name="Oberbeckmann S."/>
            <person name="Bunk B."/>
            <person name="Jeske O."/>
            <person name="Meyerdierks A."/>
            <person name="Storesund J.E."/>
            <person name="Kallscheuer N."/>
            <person name="Luecker S."/>
            <person name="Lage O.M."/>
            <person name="Pohl T."/>
            <person name="Merkel B.J."/>
            <person name="Hornburger P."/>
            <person name="Mueller R.-W."/>
            <person name="Bruemmer F."/>
            <person name="Labrenz M."/>
            <person name="Spormann A.M."/>
            <person name="Op den Camp H."/>
            <person name="Overmann J."/>
            <person name="Amann R."/>
            <person name="Jetten M.S.M."/>
            <person name="Mascher T."/>
            <person name="Medema M.H."/>
            <person name="Devos D.P."/>
            <person name="Kaster A.-K."/>
            <person name="Ovreas L."/>
            <person name="Rohde M."/>
            <person name="Galperin M.Y."/>
            <person name="Jogler C."/>
        </authorList>
    </citation>
    <scope>NUCLEOTIDE SEQUENCE [LARGE SCALE GENOMIC DNA]</scope>
    <source>
        <strain evidence="8 9">Pan265</strain>
    </source>
</reference>
<dbReference type="KEGG" id="mcad:Pan265_22390"/>
<proteinExistence type="inferred from homology"/>
<evidence type="ECO:0000256" key="5">
    <source>
        <dbReference type="ARBA" id="ARBA00022842"/>
    </source>
</evidence>
<dbReference type="PROSITE" id="PS00723">
    <property type="entry name" value="POLYPRENYL_SYNTHASE_1"/>
    <property type="match status" value="1"/>
</dbReference>
<dbReference type="PANTHER" id="PTHR43281">
    <property type="entry name" value="FARNESYL DIPHOSPHATE SYNTHASE"/>
    <property type="match status" value="1"/>
</dbReference>
<dbReference type="GO" id="GO:0004337">
    <property type="term" value="F:(2E,6E)-farnesyl diphosphate synthase activity"/>
    <property type="evidence" value="ECO:0007669"/>
    <property type="project" value="UniProtKB-EC"/>
</dbReference>
<evidence type="ECO:0000313" key="9">
    <source>
        <dbReference type="Proteomes" id="UP000320386"/>
    </source>
</evidence>
<dbReference type="InterPro" id="IPR053378">
    <property type="entry name" value="Prenyl_diphosphate_synthase"/>
</dbReference>
<dbReference type="AlphaFoldDB" id="A0A518BZH7"/>
<evidence type="ECO:0000256" key="6">
    <source>
        <dbReference type="ARBA" id="ARBA00023229"/>
    </source>
</evidence>
<accession>A0A518BZH7</accession>
<evidence type="ECO:0000256" key="2">
    <source>
        <dbReference type="ARBA" id="ARBA00006706"/>
    </source>
</evidence>
<dbReference type="GO" id="GO:0005737">
    <property type="term" value="C:cytoplasm"/>
    <property type="evidence" value="ECO:0007669"/>
    <property type="project" value="UniProtKB-ARBA"/>
</dbReference>
<dbReference type="Proteomes" id="UP000320386">
    <property type="component" value="Chromosome"/>
</dbReference>
<dbReference type="EMBL" id="CP036280">
    <property type="protein sequence ID" value="QDU72374.1"/>
    <property type="molecule type" value="Genomic_DNA"/>
</dbReference>
<name>A0A518BZH7_9BACT</name>
<dbReference type="SUPFAM" id="SSF48576">
    <property type="entry name" value="Terpenoid synthases"/>
    <property type="match status" value="1"/>
</dbReference>
<keyword evidence="9" id="KW-1185">Reference proteome</keyword>
<comment type="cofactor">
    <cofactor evidence="1">
        <name>Mg(2+)</name>
        <dbReference type="ChEBI" id="CHEBI:18420"/>
    </cofactor>
</comment>
<dbReference type="GO" id="GO:0046872">
    <property type="term" value="F:metal ion binding"/>
    <property type="evidence" value="ECO:0007669"/>
    <property type="project" value="UniProtKB-KW"/>
</dbReference>
<dbReference type="FunFam" id="1.10.600.10:FF:000001">
    <property type="entry name" value="Geranylgeranyl diphosphate synthase"/>
    <property type="match status" value="1"/>
</dbReference>
<dbReference type="CDD" id="cd00685">
    <property type="entry name" value="Trans_IPPS_HT"/>
    <property type="match status" value="1"/>
</dbReference>
<dbReference type="InterPro" id="IPR033749">
    <property type="entry name" value="Polyprenyl_synt_CS"/>
</dbReference>
<evidence type="ECO:0000313" key="8">
    <source>
        <dbReference type="EMBL" id="QDU72374.1"/>
    </source>
</evidence>
<keyword evidence="3 7" id="KW-0808">Transferase</keyword>
<comment type="similarity">
    <text evidence="2 7">Belongs to the FPP/GGPP synthase family.</text>
</comment>
<dbReference type="SFLD" id="SFLDS00005">
    <property type="entry name" value="Isoprenoid_Synthase_Type_I"/>
    <property type="match status" value="1"/>
</dbReference>
<dbReference type="InterPro" id="IPR008949">
    <property type="entry name" value="Isoprenoid_synthase_dom_sf"/>
</dbReference>
<keyword evidence="6" id="KW-0414">Isoprene biosynthesis</keyword>
<protein>
    <submittedName>
        <fullName evidence="8">Farnesyl diphosphate synthase</fullName>
        <ecNumber evidence="8">2.5.1.10</ecNumber>
    </submittedName>
</protein>
<dbReference type="PROSITE" id="PS00444">
    <property type="entry name" value="POLYPRENYL_SYNTHASE_2"/>
    <property type="match status" value="1"/>
</dbReference>